<keyword evidence="1" id="KW-0238">DNA-binding</keyword>
<evidence type="ECO:0000313" key="4">
    <source>
        <dbReference type="Proteomes" id="UP000190888"/>
    </source>
</evidence>
<name>A0A1T4KQ39_9BACT</name>
<evidence type="ECO:0000313" key="3">
    <source>
        <dbReference type="EMBL" id="SJZ44468.1"/>
    </source>
</evidence>
<sequence length="130" mass="14235">MKYTEATYNRPDGERVIDAPYVLADVNIATMQLVNEDAWEKNDRNGITLFKTDHVTSVLICLQAGADTTENTVNGTVIIQVIEGEVSVSLKDDVFTLATGQMILVHENVKHGLRAVDDSVVLLTNHASHA</sequence>
<dbReference type="STRING" id="413434.SAMN04488132_10249"/>
<proteinExistence type="predicted"/>
<evidence type="ECO:0000259" key="2">
    <source>
        <dbReference type="Pfam" id="PF02311"/>
    </source>
</evidence>
<dbReference type="Pfam" id="PF02311">
    <property type="entry name" value="AraC_binding"/>
    <property type="match status" value="1"/>
</dbReference>
<dbReference type="InterPro" id="IPR003313">
    <property type="entry name" value="AraC-bd"/>
</dbReference>
<dbReference type="EMBL" id="FUWH01000002">
    <property type="protein sequence ID" value="SJZ44468.1"/>
    <property type="molecule type" value="Genomic_DNA"/>
</dbReference>
<protein>
    <submittedName>
        <fullName evidence="3">AraC-like ligand binding domain-containing protein</fullName>
    </submittedName>
</protein>
<dbReference type="AlphaFoldDB" id="A0A1T4KQ39"/>
<evidence type="ECO:0000256" key="1">
    <source>
        <dbReference type="ARBA" id="ARBA00023125"/>
    </source>
</evidence>
<feature type="domain" description="AraC-type arabinose-binding/dimerisation" evidence="2">
    <location>
        <begin position="68"/>
        <end position="118"/>
    </location>
</feature>
<reference evidence="3 4" key="1">
    <citation type="submission" date="2017-02" db="EMBL/GenBank/DDBJ databases">
        <authorList>
            <person name="Peterson S.W."/>
        </authorList>
    </citation>
    <scope>NUCLEOTIDE SEQUENCE [LARGE SCALE GENOMIC DNA]</scope>
    <source>
        <strain evidence="3 4">DSM 22335</strain>
    </source>
</reference>
<dbReference type="Gene3D" id="2.60.120.10">
    <property type="entry name" value="Jelly Rolls"/>
    <property type="match status" value="1"/>
</dbReference>
<dbReference type="GO" id="GO:0003677">
    <property type="term" value="F:DNA binding"/>
    <property type="evidence" value="ECO:0007669"/>
    <property type="project" value="UniProtKB-KW"/>
</dbReference>
<gene>
    <name evidence="3" type="ORF">SAMN04488132_10249</name>
</gene>
<organism evidence="3 4">
    <name type="scientific">Sediminibacterium ginsengisoli</name>
    <dbReference type="NCBI Taxonomy" id="413434"/>
    <lineage>
        <taxon>Bacteria</taxon>
        <taxon>Pseudomonadati</taxon>
        <taxon>Bacteroidota</taxon>
        <taxon>Chitinophagia</taxon>
        <taxon>Chitinophagales</taxon>
        <taxon>Chitinophagaceae</taxon>
        <taxon>Sediminibacterium</taxon>
    </lineage>
</organism>
<dbReference type="GO" id="GO:0006355">
    <property type="term" value="P:regulation of DNA-templated transcription"/>
    <property type="evidence" value="ECO:0007669"/>
    <property type="project" value="InterPro"/>
</dbReference>
<dbReference type="Proteomes" id="UP000190888">
    <property type="component" value="Unassembled WGS sequence"/>
</dbReference>
<accession>A0A1T4KQ39</accession>
<dbReference type="InterPro" id="IPR011051">
    <property type="entry name" value="RmlC_Cupin_sf"/>
</dbReference>
<dbReference type="SUPFAM" id="SSF51182">
    <property type="entry name" value="RmlC-like cupins"/>
    <property type="match status" value="1"/>
</dbReference>
<dbReference type="OrthoDB" id="8418771at2"/>
<dbReference type="InterPro" id="IPR014710">
    <property type="entry name" value="RmlC-like_jellyroll"/>
</dbReference>
<keyword evidence="4" id="KW-1185">Reference proteome</keyword>
<dbReference type="RefSeq" id="WP_078830032.1">
    <property type="nucleotide sequence ID" value="NZ_FUWH01000002.1"/>
</dbReference>